<reference evidence="9" key="2">
    <citation type="submission" date="2014-11" db="EMBL/GenBank/DDBJ databases">
        <title>Draft genome sequence of Hydrogenophaga intermedia S1.</title>
        <authorList>
            <person name="Gan H.M."/>
            <person name="Chew T.H."/>
            <person name="Stolz A."/>
        </authorList>
    </citation>
    <scope>NUCLEOTIDE SEQUENCE [LARGE SCALE GENOMIC DNA]</scope>
    <source>
        <strain evidence="9">S1</strain>
    </source>
</reference>
<feature type="active site" evidence="4">
    <location>
        <position position="64"/>
    </location>
</feature>
<evidence type="ECO:0000256" key="3">
    <source>
        <dbReference type="ARBA" id="ARBA00023002"/>
    </source>
</evidence>
<dbReference type="PIRSF" id="PIRSF000303">
    <property type="entry name" value="Glutathion_perox"/>
    <property type="match status" value="1"/>
</dbReference>
<keyword evidence="9" id="KW-1185">Reference proteome</keyword>
<sequence length="187" mass="20634" precursor="true">MPRMNRRDLCLAAPLALLGAPFARAATCPALLNHQFPRLQDGAPQNLCQYAGKVLLVVNTASYCGFTKQYEGLEALFAKYRDQGLVILGFPSNDFEQETGDAKQIAELCFNTYGVRFPMFDKTVVTGAKANPLYLQLRQATGVAPRWNFHKYLIGRDGRVIEQYPSATEPMGRTLTKAVEAALTAKA</sequence>
<dbReference type="PANTHER" id="PTHR11592">
    <property type="entry name" value="GLUTATHIONE PEROXIDASE"/>
    <property type="match status" value="1"/>
</dbReference>
<dbReference type="RefSeq" id="WP_009519146.1">
    <property type="nucleotide sequence ID" value="NZ_CCAE010000010.1"/>
</dbReference>
<evidence type="ECO:0000313" key="8">
    <source>
        <dbReference type="EMBL" id="CDN87281.1"/>
    </source>
</evidence>
<evidence type="ECO:0000313" key="9">
    <source>
        <dbReference type="Proteomes" id="UP000028878"/>
    </source>
</evidence>
<name>A0A1L1PRQ6_HYDIT</name>
<evidence type="ECO:0000256" key="2">
    <source>
        <dbReference type="ARBA" id="ARBA00022559"/>
    </source>
</evidence>
<feature type="domain" description="Thioredoxin" evidence="7">
    <location>
        <begin position="16"/>
        <end position="184"/>
    </location>
</feature>
<proteinExistence type="inferred from homology"/>
<keyword evidence="6" id="KW-0732">Signal</keyword>
<dbReference type="CDD" id="cd00340">
    <property type="entry name" value="GSH_Peroxidase"/>
    <property type="match status" value="1"/>
</dbReference>
<evidence type="ECO:0000256" key="4">
    <source>
        <dbReference type="PIRSR" id="PIRSR000303-1"/>
    </source>
</evidence>
<dbReference type="Gene3D" id="3.40.30.10">
    <property type="entry name" value="Glutaredoxin"/>
    <property type="match status" value="1"/>
</dbReference>
<dbReference type="EMBL" id="CCAE010000010">
    <property type="protein sequence ID" value="CDN87281.1"/>
    <property type="molecule type" value="Genomic_DNA"/>
</dbReference>
<dbReference type="InterPro" id="IPR036249">
    <property type="entry name" value="Thioredoxin-like_sf"/>
</dbReference>
<dbReference type="Pfam" id="PF00255">
    <property type="entry name" value="GSHPx"/>
    <property type="match status" value="1"/>
</dbReference>
<dbReference type="PROSITE" id="PS51352">
    <property type="entry name" value="THIOREDOXIN_2"/>
    <property type="match status" value="1"/>
</dbReference>
<dbReference type="GO" id="GO:0004601">
    <property type="term" value="F:peroxidase activity"/>
    <property type="evidence" value="ECO:0007669"/>
    <property type="project" value="UniProtKB-KW"/>
</dbReference>
<dbReference type="InterPro" id="IPR000889">
    <property type="entry name" value="Glutathione_peroxidase"/>
</dbReference>
<dbReference type="AlphaFoldDB" id="A0A1L1PRQ6"/>
<keyword evidence="3 5" id="KW-0560">Oxidoreductase</keyword>
<evidence type="ECO:0000259" key="7">
    <source>
        <dbReference type="PROSITE" id="PS51352"/>
    </source>
</evidence>
<organism evidence="8 9">
    <name type="scientific">Hydrogenophaga intermedia</name>
    <dbReference type="NCBI Taxonomy" id="65786"/>
    <lineage>
        <taxon>Bacteria</taxon>
        <taxon>Pseudomonadati</taxon>
        <taxon>Pseudomonadota</taxon>
        <taxon>Betaproteobacteria</taxon>
        <taxon>Burkholderiales</taxon>
        <taxon>Comamonadaceae</taxon>
        <taxon>Hydrogenophaga</taxon>
    </lineage>
</organism>
<dbReference type="SUPFAM" id="SSF52833">
    <property type="entry name" value="Thioredoxin-like"/>
    <property type="match status" value="1"/>
</dbReference>
<feature type="chain" id="PRO_5009681659" description="Glutathione peroxidase" evidence="6">
    <location>
        <begin position="26"/>
        <end position="187"/>
    </location>
</feature>
<comment type="similarity">
    <text evidence="1 5">Belongs to the glutathione peroxidase family.</text>
</comment>
<protein>
    <recommendedName>
        <fullName evidence="5">Glutathione peroxidase</fullName>
    </recommendedName>
</protein>
<dbReference type="GO" id="GO:0034599">
    <property type="term" value="P:cellular response to oxidative stress"/>
    <property type="evidence" value="ECO:0007669"/>
    <property type="project" value="TreeGrafter"/>
</dbReference>
<evidence type="ECO:0000256" key="1">
    <source>
        <dbReference type="ARBA" id="ARBA00006926"/>
    </source>
</evidence>
<dbReference type="InterPro" id="IPR029759">
    <property type="entry name" value="GPX_AS"/>
</dbReference>
<feature type="signal peptide" evidence="6">
    <location>
        <begin position="1"/>
        <end position="25"/>
    </location>
</feature>
<dbReference type="PRINTS" id="PR01011">
    <property type="entry name" value="GLUTPROXDASE"/>
</dbReference>
<keyword evidence="2 5" id="KW-0575">Peroxidase</keyword>
<evidence type="ECO:0000256" key="5">
    <source>
        <dbReference type="RuleBase" id="RU000499"/>
    </source>
</evidence>
<dbReference type="PANTHER" id="PTHR11592:SF40">
    <property type="entry name" value="THIOREDOXIN_GLUTATHIONE PEROXIDASE BTUE"/>
    <property type="match status" value="1"/>
</dbReference>
<dbReference type="PROSITE" id="PS51355">
    <property type="entry name" value="GLUTATHIONE_PEROXID_3"/>
    <property type="match status" value="1"/>
</dbReference>
<evidence type="ECO:0000256" key="6">
    <source>
        <dbReference type="SAM" id="SignalP"/>
    </source>
</evidence>
<accession>A0A1L1PRQ6</accession>
<gene>
    <name evidence="8" type="ORF">BN948_01700</name>
</gene>
<dbReference type="Proteomes" id="UP000028878">
    <property type="component" value="Unassembled WGS sequence"/>
</dbReference>
<dbReference type="PROSITE" id="PS00460">
    <property type="entry name" value="GLUTATHIONE_PEROXID_1"/>
    <property type="match status" value="1"/>
</dbReference>
<reference evidence="9" key="1">
    <citation type="submission" date="2014-02" db="EMBL/GenBank/DDBJ databases">
        <authorList>
            <person name="Gan H."/>
        </authorList>
    </citation>
    <scope>NUCLEOTIDE SEQUENCE [LARGE SCALE GENOMIC DNA]</scope>
    <source>
        <strain evidence="9">S1</strain>
    </source>
</reference>
<dbReference type="InterPro" id="IPR013766">
    <property type="entry name" value="Thioredoxin_domain"/>
</dbReference>